<dbReference type="AlphaFoldDB" id="A0A4D6KRW0"/>
<accession>A0A4D6KRW0</accession>
<name>A0A4D6KRW0_VIGUN</name>
<organism evidence="2 3">
    <name type="scientific">Vigna unguiculata</name>
    <name type="common">Cowpea</name>
    <dbReference type="NCBI Taxonomy" id="3917"/>
    <lineage>
        <taxon>Eukaryota</taxon>
        <taxon>Viridiplantae</taxon>
        <taxon>Streptophyta</taxon>
        <taxon>Embryophyta</taxon>
        <taxon>Tracheophyta</taxon>
        <taxon>Spermatophyta</taxon>
        <taxon>Magnoliopsida</taxon>
        <taxon>eudicotyledons</taxon>
        <taxon>Gunneridae</taxon>
        <taxon>Pentapetalae</taxon>
        <taxon>rosids</taxon>
        <taxon>fabids</taxon>
        <taxon>Fabales</taxon>
        <taxon>Fabaceae</taxon>
        <taxon>Papilionoideae</taxon>
        <taxon>50 kb inversion clade</taxon>
        <taxon>NPAAA clade</taxon>
        <taxon>indigoferoid/millettioid clade</taxon>
        <taxon>Phaseoleae</taxon>
        <taxon>Vigna</taxon>
    </lineage>
</organism>
<feature type="region of interest" description="Disordered" evidence="1">
    <location>
        <begin position="62"/>
        <end position="84"/>
    </location>
</feature>
<evidence type="ECO:0000313" key="3">
    <source>
        <dbReference type="Proteomes" id="UP000501690"/>
    </source>
</evidence>
<evidence type="ECO:0000313" key="2">
    <source>
        <dbReference type="EMBL" id="QCD78457.1"/>
    </source>
</evidence>
<protein>
    <submittedName>
        <fullName evidence="2">Uncharacterized protein</fullName>
    </submittedName>
</protein>
<dbReference type="EMBL" id="CP039345">
    <property type="protein sequence ID" value="QCD78457.1"/>
    <property type="molecule type" value="Genomic_DNA"/>
</dbReference>
<reference evidence="2 3" key="1">
    <citation type="submission" date="2019-04" db="EMBL/GenBank/DDBJ databases">
        <title>An improved genome assembly and genetic linkage map for asparagus bean, Vigna unguiculata ssp. sesquipedialis.</title>
        <authorList>
            <person name="Xia Q."/>
            <person name="Zhang R."/>
            <person name="Dong Y."/>
        </authorList>
    </citation>
    <scope>NUCLEOTIDE SEQUENCE [LARGE SCALE GENOMIC DNA]</scope>
    <source>
        <tissue evidence="2">Leaf</tissue>
    </source>
</reference>
<evidence type="ECO:0000256" key="1">
    <source>
        <dbReference type="SAM" id="MobiDB-lite"/>
    </source>
</evidence>
<sequence length="84" mass="9114">MAGLHSGYCRVLYFCPACVEQWGRTDILAQASSPRLGKNSRSSPRVMLEAHVLVLSDTWSRSGEKVSPKRGLVKSPKAPVSSLA</sequence>
<keyword evidence="3" id="KW-1185">Reference proteome</keyword>
<gene>
    <name evidence="2" type="ORF">DEO72_LG1g2090</name>
</gene>
<proteinExistence type="predicted"/>
<dbReference type="Proteomes" id="UP000501690">
    <property type="component" value="Linkage Group LG1"/>
</dbReference>